<feature type="transmembrane region" description="Helical" evidence="1">
    <location>
        <begin position="80"/>
        <end position="98"/>
    </location>
</feature>
<evidence type="ECO:0008006" key="4">
    <source>
        <dbReference type="Google" id="ProtNLM"/>
    </source>
</evidence>
<name>A0ABQ0DK67_9EUKA</name>
<proteinExistence type="predicted"/>
<keyword evidence="3" id="KW-1185">Reference proteome</keyword>
<evidence type="ECO:0000313" key="3">
    <source>
        <dbReference type="Proteomes" id="UP001628156"/>
    </source>
</evidence>
<sequence length="116" mass="13204">MSVITNEEVLINENDEQLDILQRKSAALKNATNTLLDKVSDSNKNIDETAIEMRSLVDLTNRSIEGISKVVGAKFTYRHCFYLICGLVVLLLILYFIFFKMDWSSSKVDIVPTEQN</sequence>
<keyword evidence="1" id="KW-0812">Transmembrane</keyword>
<keyword evidence="1" id="KW-1133">Transmembrane helix</keyword>
<evidence type="ECO:0000313" key="2">
    <source>
        <dbReference type="EMBL" id="GAB1223112.1"/>
    </source>
</evidence>
<comment type="caution">
    <text evidence="2">The sequence shown here is derived from an EMBL/GenBank/DDBJ whole genome shotgun (WGS) entry which is preliminary data.</text>
</comment>
<dbReference type="Proteomes" id="UP001628156">
    <property type="component" value="Unassembled WGS sequence"/>
</dbReference>
<reference evidence="2 3" key="1">
    <citation type="journal article" date="2019" name="PLoS Negl. Trop. Dis.">
        <title>Whole genome sequencing of Entamoeba nuttalli reveals mammalian host-related molecular signatures and a novel octapeptide-repeat surface protein.</title>
        <authorList>
            <person name="Tanaka M."/>
            <person name="Makiuchi T."/>
            <person name="Komiyama T."/>
            <person name="Shiina T."/>
            <person name="Osaki K."/>
            <person name="Tachibana H."/>
        </authorList>
    </citation>
    <scope>NUCLEOTIDE SEQUENCE [LARGE SCALE GENOMIC DNA]</scope>
    <source>
        <strain evidence="2 3">P19-061405</strain>
    </source>
</reference>
<protein>
    <recommendedName>
        <fullName evidence="4">EhSyntaxin L</fullName>
    </recommendedName>
</protein>
<dbReference type="EMBL" id="BAAFRS010000130">
    <property type="protein sequence ID" value="GAB1223112.1"/>
    <property type="molecule type" value="Genomic_DNA"/>
</dbReference>
<keyword evidence="1" id="KW-0472">Membrane</keyword>
<accession>A0ABQ0DK67</accession>
<evidence type="ECO:0000256" key="1">
    <source>
        <dbReference type="SAM" id="Phobius"/>
    </source>
</evidence>
<organism evidence="2 3">
    <name type="scientific">Entamoeba nuttalli</name>
    <dbReference type="NCBI Taxonomy" id="412467"/>
    <lineage>
        <taxon>Eukaryota</taxon>
        <taxon>Amoebozoa</taxon>
        <taxon>Evosea</taxon>
        <taxon>Archamoebae</taxon>
        <taxon>Mastigamoebida</taxon>
        <taxon>Entamoebidae</taxon>
        <taxon>Entamoeba</taxon>
    </lineage>
</organism>
<gene>
    <name evidence="2" type="ORF">ENUP19_0130G0040</name>
</gene>